<evidence type="ECO:0000313" key="3">
    <source>
        <dbReference type="Proteomes" id="UP001363035"/>
    </source>
</evidence>
<name>A0ABU8I6Q2_9SPHI</name>
<dbReference type="RefSeq" id="WP_134777931.1">
    <property type="nucleotide sequence ID" value="NZ_JAYLLN010000025.1"/>
</dbReference>
<dbReference type="EMBL" id="JAYLLN010000025">
    <property type="protein sequence ID" value="MEI5985405.1"/>
    <property type="molecule type" value="Genomic_DNA"/>
</dbReference>
<accession>A0ABU8I6Q2</accession>
<organism evidence="2 3">
    <name type="scientific">Sphingobacterium tenebrionis</name>
    <dbReference type="NCBI Taxonomy" id="3111775"/>
    <lineage>
        <taxon>Bacteria</taxon>
        <taxon>Pseudomonadati</taxon>
        <taxon>Bacteroidota</taxon>
        <taxon>Sphingobacteriia</taxon>
        <taxon>Sphingobacteriales</taxon>
        <taxon>Sphingobacteriaceae</taxon>
        <taxon>Sphingobacterium</taxon>
    </lineage>
</organism>
<dbReference type="Proteomes" id="UP001363035">
    <property type="component" value="Unassembled WGS sequence"/>
</dbReference>
<protein>
    <submittedName>
        <fullName evidence="2">Uncharacterized protein</fullName>
    </submittedName>
</protein>
<sequence>MKKKYSSPDLQYYEIAIENSIATGSARATFIGPNNEASPDVDPWNFNPDSQQDNPTHTEDW</sequence>
<keyword evidence="3" id="KW-1185">Reference proteome</keyword>
<gene>
    <name evidence="2" type="ORF">VJ786_10880</name>
</gene>
<feature type="region of interest" description="Disordered" evidence="1">
    <location>
        <begin position="32"/>
        <end position="61"/>
    </location>
</feature>
<proteinExistence type="predicted"/>
<evidence type="ECO:0000313" key="2">
    <source>
        <dbReference type="EMBL" id="MEI5985405.1"/>
    </source>
</evidence>
<reference evidence="2 3" key="1">
    <citation type="submission" date="2024-01" db="EMBL/GenBank/DDBJ databases">
        <title>Sphingobacterium tenebrionis sp. nov., a novel endophyte isolated from tenebrio molitor intestines.</title>
        <authorList>
            <person name="Zhang C."/>
        </authorList>
    </citation>
    <scope>NUCLEOTIDE SEQUENCE [LARGE SCALE GENOMIC DNA]</scope>
    <source>
        <strain evidence="2 3">PU5-4</strain>
    </source>
</reference>
<evidence type="ECO:0000256" key="1">
    <source>
        <dbReference type="SAM" id="MobiDB-lite"/>
    </source>
</evidence>
<comment type="caution">
    <text evidence="2">The sequence shown here is derived from an EMBL/GenBank/DDBJ whole genome shotgun (WGS) entry which is preliminary data.</text>
</comment>